<feature type="transmembrane region" description="Helical" evidence="1">
    <location>
        <begin position="35"/>
        <end position="54"/>
    </location>
</feature>
<name>A0ABT0LD08_9GAMM</name>
<dbReference type="InterPro" id="IPR032124">
    <property type="entry name" value="Phage_F116_holin"/>
</dbReference>
<keyword evidence="1" id="KW-0472">Membrane</keyword>
<dbReference type="Pfam" id="PF16082">
    <property type="entry name" value="Phage_holin_2_4"/>
    <property type="match status" value="1"/>
</dbReference>
<keyword evidence="3" id="KW-1185">Reference proteome</keyword>
<evidence type="ECO:0000313" key="3">
    <source>
        <dbReference type="Proteomes" id="UP001203423"/>
    </source>
</evidence>
<keyword evidence="1" id="KW-1133">Transmembrane helix</keyword>
<dbReference type="Proteomes" id="UP001203423">
    <property type="component" value="Unassembled WGS sequence"/>
</dbReference>
<dbReference type="EMBL" id="JAKIKS010000042">
    <property type="protein sequence ID" value="MCL1125217.1"/>
    <property type="molecule type" value="Genomic_DNA"/>
</dbReference>
<gene>
    <name evidence="2" type="ORF">L2764_12210</name>
</gene>
<sequence>MSSLEGTGIQRVLSNASYSASVSTAAGSALTVNDWALLLGIILAASTFATNWAYRAIQDKRDSEKHELEKQWLKLRLQKCVQDDFES</sequence>
<proteinExistence type="predicted"/>
<accession>A0ABT0LD08</accession>
<evidence type="ECO:0000313" key="2">
    <source>
        <dbReference type="EMBL" id="MCL1125217.1"/>
    </source>
</evidence>
<evidence type="ECO:0000256" key="1">
    <source>
        <dbReference type="SAM" id="Phobius"/>
    </source>
</evidence>
<protein>
    <submittedName>
        <fullName evidence="2">Phage holin family protein</fullName>
    </submittedName>
</protein>
<keyword evidence="1" id="KW-0812">Transmembrane</keyword>
<comment type="caution">
    <text evidence="2">The sequence shown here is derived from an EMBL/GenBank/DDBJ whole genome shotgun (WGS) entry which is preliminary data.</text>
</comment>
<dbReference type="RefSeq" id="WP_248940532.1">
    <property type="nucleotide sequence ID" value="NZ_JAKIKS010000042.1"/>
</dbReference>
<reference evidence="2 3" key="1">
    <citation type="submission" date="2022-01" db="EMBL/GenBank/DDBJ databases">
        <title>Whole genome-based taxonomy of the Shewanellaceae.</title>
        <authorList>
            <person name="Martin-Rodriguez A.J."/>
        </authorList>
    </citation>
    <scope>NUCLEOTIDE SEQUENCE [LARGE SCALE GENOMIC DNA]</scope>
    <source>
        <strain evidence="2 3">DSM 17177</strain>
    </source>
</reference>
<organism evidence="2 3">
    <name type="scientific">Shewanella surugensis</name>
    <dbReference type="NCBI Taxonomy" id="212020"/>
    <lineage>
        <taxon>Bacteria</taxon>
        <taxon>Pseudomonadati</taxon>
        <taxon>Pseudomonadota</taxon>
        <taxon>Gammaproteobacteria</taxon>
        <taxon>Alteromonadales</taxon>
        <taxon>Shewanellaceae</taxon>
        <taxon>Shewanella</taxon>
    </lineage>
</organism>